<dbReference type="PANTHER" id="PTHR33116">
    <property type="entry name" value="REVERSE TRANSCRIPTASE ZINC-BINDING DOMAIN-CONTAINING PROTEIN-RELATED-RELATED"/>
    <property type="match status" value="1"/>
</dbReference>
<dbReference type="CDD" id="cd06222">
    <property type="entry name" value="RNase_H_like"/>
    <property type="match status" value="1"/>
</dbReference>
<dbReference type="Gene3D" id="3.30.420.10">
    <property type="entry name" value="Ribonuclease H-like superfamily/Ribonuclease H"/>
    <property type="match status" value="1"/>
</dbReference>
<protein>
    <recommendedName>
        <fullName evidence="1">RNase H type-1 domain-containing protein</fullName>
    </recommendedName>
</protein>
<accession>A0AAV9DG00</accession>
<gene>
    <name evidence="2" type="ORF">QJS10_CPB14g01038</name>
</gene>
<dbReference type="InterPro" id="IPR044730">
    <property type="entry name" value="RNase_H-like_dom_plant"/>
</dbReference>
<dbReference type="Pfam" id="PF13456">
    <property type="entry name" value="RVT_3"/>
    <property type="match status" value="1"/>
</dbReference>
<evidence type="ECO:0000313" key="3">
    <source>
        <dbReference type="Proteomes" id="UP001180020"/>
    </source>
</evidence>
<feature type="domain" description="RNase H type-1" evidence="1">
    <location>
        <begin position="392"/>
        <end position="511"/>
    </location>
</feature>
<dbReference type="InterPro" id="IPR002156">
    <property type="entry name" value="RNaseH_domain"/>
</dbReference>
<dbReference type="InterPro" id="IPR036397">
    <property type="entry name" value="RNaseH_sf"/>
</dbReference>
<organism evidence="2 3">
    <name type="scientific">Acorus calamus</name>
    <name type="common">Sweet flag</name>
    <dbReference type="NCBI Taxonomy" id="4465"/>
    <lineage>
        <taxon>Eukaryota</taxon>
        <taxon>Viridiplantae</taxon>
        <taxon>Streptophyta</taxon>
        <taxon>Embryophyta</taxon>
        <taxon>Tracheophyta</taxon>
        <taxon>Spermatophyta</taxon>
        <taxon>Magnoliopsida</taxon>
        <taxon>Liliopsida</taxon>
        <taxon>Acoraceae</taxon>
        <taxon>Acorus</taxon>
    </lineage>
</organism>
<name>A0AAV9DG00_ACOCL</name>
<dbReference type="InterPro" id="IPR012337">
    <property type="entry name" value="RNaseH-like_sf"/>
</dbReference>
<dbReference type="AlphaFoldDB" id="A0AAV9DG00"/>
<comment type="caution">
    <text evidence="2">The sequence shown here is derived from an EMBL/GenBank/DDBJ whole genome shotgun (WGS) entry which is preliminary data.</text>
</comment>
<proteinExistence type="predicted"/>
<reference evidence="2" key="1">
    <citation type="journal article" date="2023" name="Nat. Commun.">
        <title>Diploid and tetraploid genomes of Acorus and the evolution of monocots.</title>
        <authorList>
            <person name="Ma L."/>
            <person name="Liu K.W."/>
            <person name="Li Z."/>
            <person name="Hsiao Y.Y."/>
            <person name="Qi Y."/>
            <person name="Fu T."/>
            <person name="Tang G.D."/>
            <person name="Zhang D."/>
            <person name="Sun W.H."/>
            <person name="Liu D.K."/>
            <person name="Li Y."/>
            <person name="Chen G.Z."/>
            <person name="Liu X.D."/>
            <person name="Liao X.Y."/>
            <person name="Jiang Y.T."/>
            <person name="Yu X."/>
            <person name="Hao Y."/>
            <person name="Huang J."/>
            <person name="Zhao X.W."/>
            <person name="Ke S."/>
            <person name="Chen Y.Y."/>
            <person name="Wu W.L."/>
            <person name="Hsu J.L."/>
            <person name="Lin Y.F."/>
            <person name="Huang M.D."/>
            <person name="Li C.Y."/>
            <person name="Huang L."/>
            <person name="Wang Z.W."/>
            <person name="Zhao X."/>
            <person name="Zhong W.Y."/>
            <person name="Peng D.H."/>
            <person name="Ahmad S."/>
            <person name="Lan S."/>
            <person name="Zhang J.S."/>
            <person name="Tsai W.C."/>
            <person name="Van de Peer Y."/>
            <person name="Liu Z.J."/>
        </authorList>
    </citation>
    <scope>NUCLEOTIDE SEQUENCE</scope>
    <source>
        <strain evidence="2">CP</strain>
    </source>
</reference>
<dbReference type="SUPFAM" id="SSF53098">
    <property type="entry name" value="Ribonuclease H-like"/>
    <property type="match status" value="1"/>
</dbReference>
<evidence type="ECO:0000259" key="1">
    <source>
        <dbReference type="Pfam" id="PF13456"/>
    </source>
</evidence>
<dbReference type="GO" id="GO:0004523">
    <property type="term" value="F:RNA-DNA hybrid ribonuclease activity"/>
    <property type="evidence" value="ECO:0007669"/>
    <property type="project" value="InterPro"/>
</dbReference>
<reference evidence="2" key="2">
    <citation type="submission" date="2023-06" db="EMBL/GenBank/DDBJ databases">
        <authorList>
            <person name="Ma L."/>
            <person name="Liu K.-W."/>
            <person name="Li Z."/>
            <person name="Hsiao Y.-Y."/>
            <person name="Qi Y."/>
            <person name="Fu T."/>
            <person name="Tang G."/>
            <person name="Zhang D."/>
            <person name="Sun W.-H."/>
            <person name="Liu D.-K."/>
            <person name="Li Y."/>
            <person name="Chen G.-Z."/>
            <person name="Liu X.-D."/>
            <person name="Liao X.-Y."/>
            <person name="Jiang Y.-T."/>
            <person name="Yu X."/>
            <person name="Hao Y."/>
            <person name="Huang J."/>
            <person name="Zhao X.-W."/>
            <person name="Ke S."/>
            <person name="Chen Y.-Y."/>
            <person name="Wu W.-L."/>
            <person name="Hsu J.-L."/>
            <person name="Lin Y.-F."/>
            <person name="Huang M.-D."/>
            <person name="Li C.-Y."/>
            <person name="Huang L."/>
            <person name="Wang Z.-W."/>
            <person name="Zhao X."/>
            <person name="Zhong W.-Y."/>
            <person name="Peng D.-H."/>
            <person name="Ahmad S."/>
            <person name="Lan S."/>
            <person name="Zhang J.-S."/>
            <person name="Tsai W.-C."/>
            <person name="Van De Peer Y."/>
            <person name="Liu Z.-J."/>
        </authorList>
    </citation>
    <scope>NUCLEOTIDE SEQUENCE</scope>
    <source>
        <strain evidence="2">CP</strain>
        <tissue evidence="2">Leaves</tissue>
    </source>
</reference>
<dbReference type="EMBL" id="JAUJYO010000014">
    <property type="protein sequence ID" value="KAK1299002.1"/>
    <property type="molecule type" value="Genomic_DNA"/>
</dbReference>
<keyword evidence="3" id="KW-1185">Reference proteome</keyword>
<dbReference type="GO" id="GO:0003676">
    <property type="term" value="F:nucleic acid binding"/>
    <property type="evidence" value="ECO:0007669"/>
    <property type="project" value="InterPro"/>
</dbReference>
<sequence length="548" mass="61481">MEIRSQKLESDLTPGRISTFAKQSIAISHLLFSDDLLIFAPITKVSGRLLKKLLLDCAELSGLEFNSDKSALFCGGREDLHQQFILELGIPKGSLPVNYLGLPLFTGALNSRLCLPLVDKMRKRLQCWHGTIKALEKMIRSFLWGGPTLRRTLNHVNWRTVYLPKVEGGLGLKRIGEWSKAALGARFWEVAVGSQSIWATWISRRYLHKQSIWTMKPSISGSWIWPKILAARSWITPQVQYLIFSGEGVSAWDDPWIQGASLSELTSTPGTLRDPLMDLQVAAMINQGQWTKPPWWDTSWDLIWDQIQEMECGGQGADILIWPHSISGALFSPMAWEFLRTKAHTSRQRPQGVWSPTIQKLAENWGITILPLQCKQFFVTWRPPEVDWVKSNSDGALSADRAGYEAVMRDHTWALVEAVVVQEPRLQSINLLAHKAILHGLKLAAASGLPKVHMESDSTTAIAWVHGKGCIPWRALRTQTELINLLPSFDAWQASHVFHEGNQVADHLASWRDTSGSTTIAPHEAGQELQKLLAQDAIGTIYTRTCIT</sequence>
<evidence type="ECO:0000313" key="2">
    <source>
        <dbReference type="EMBL" id="KAK1299002.1"/>
    </source>
</evidence>
<dbReference type="Proteomes" id="UP001180020">
    <property type="component" value="Unassembled WGS sequence"/>
</dbReference>
<dbReference type="PANTHER" id="PTHR33116:SF80">
    <property type="entry name" value="REVERSE TRANSCRIPTASE ZINC-BINDING DOMAIN-CONTAINING PROTEIN"/>
    <property type="match status" value="1"/>
</dbReference>